<accession>A0A1Z1LW51</accession>
<evidence type="ECO:0000313" key="1">
    <source>
        <dbReference type="EMBL" id="ARW56895.1"/>
    </source>
</evidence>
<dbReference type="GeneID" id="65107753"/>
<evidence type="ECO:0000313" key="2">
    <source>
        <dbReference type="Proteomes" id="UP000225351"/>
    </source>
</evidence>
<keyword evidence="2" id="KW-1185">Reference proteome</keyword>
<organism evidence="1 2">
    <name type="scientific">Synechococcus phage S-H35</name>
    <dbReference type="NCBI Taxonomy" id="1983572"/>
    <lineage>
        <taxon>Viruses</taxon>
        <taxon>Duplodnaviria</taxon>
        <taxon>Heunggongvirae</taxon>
        <taxon>Uroviricota</taxon>
        <taxon>Caudoviricetes</taxon>
        <taxon>Pantevenvirales</taxon>
        <taxon>Kyanoviridae</taxon>
        <taxon>Shandvirus</taxon>
        <taxon>Shandvirus sh35</taxon>
    </lineage>
</organism>
<proteinExistence type="predicted"/>
<dbReference type="Proteomes" id="UP000225351">
    <property type="component" value="Segment"/>
</dbReference>
<protein>
    <submittedName>
        <fullName evidence="1">Uncharacterized protein</fullName>
    </submittedName>
</protein>
<dbReference type="EMBL" id="KY945241">
    <property type="protein sequence ID" value="ARW56895.1"/>
    <property type="molecule type" value="Genomic_RNA"/>
</dbReference>
<reference evidence="1 2" key="1">
    <citation type="submission" date="2017-04" db="EMBL/GenBank/DDBJ databases">
        <title>Isolation and Genetic Analysis of a Novel Cyanophage S-H35 from the Bohai Sea.</title>
        <authorList>
            <person name="Xu X."/>
        </authorList>
    </citation>
    <scope>NUCLEOTIDE SEQUENCE [LARGE SCALE GENOMIC DNA]</scope>
</reference>
<sequence>MRTITKAQALSQFRYVWKVESISNPNIKGDTVMKREAWNNFVDSLNKEGYVSNSQAFNWSNPF</sequence>
<dbReference type="KEGG" id="vg:65107753"/>
<name>A0A1Z1LW51_9CAUD</name>
<dbReference type="RefSeq" id="YP_010090281.1">
    <property type="nucleotide sequence ID" value="NC_055719.1"/>
</dbReference>